<proteinExistence type="predicted"/>
<name>E3MJR9_CAERE</name>
<sequence>MIAKLKKAISDKITRVIRHLFECDLSQPCECQVRPDDYYVSADPEAKAVYRLHDDPGVIPHSVLISWIATGNVHCSIFTTSSSIAPIGSFTNARSMPPPSSTIAVSVRLMIVLSAPRPVLLSFVSAKSRSLAVVCLPDMSANHSKRPSFKSNNHENFNPGYRFDYSSR</sequence>
<organism evidence="2">
    <name type="scientific">Caenorhabditis remanei</name>
    <name type="common">Caenorhabditis vulgaris</name>
    <dbReference type="NCBI Taxonomy" id="31234"/>
    <lineage>
        <taxon>Eukaryota</taxon>
        <taxon>Metazoa</taxon>
        <taxon>Ecdysozoa</taxon>
        <taxon>Nematoda</taxon>
        <taxon>Chromadorea</taxon>
        <taxon>Rhabditida</taxon>
        <taxon>Rhabditina</taxon>
        <taxon>Rhabditomorpha</taxon>
        <taxon>Rhabditoidea</taxon>
        <taxon>Rhabditidae</taxon>
        <taxon>Peloderinae</taxon>
        <taxon>Caenorhabditis</taxon>
    </lineage>
</organism>
<dbReference type="EMBL" id="DS268450">
    <property type="protein sequence ID" value="EFP03698.1"/>
    <property type="molecule type" value="Genomic_DNA"/>
</dbReference>
<dbReference type="InParanoid" id="E3MJR9"/>
<evidence type="ECO:0000313" key="2">
    <source>
        <dbReference type="Proteomes" id="UP000008281"/>
    </source>
</evidence>
<dbReference type="Proteomes" id="UP000008281">
    <property type="component" value="Unassembled WGS sequence"/>
</dbReference>
<reference evidence="1" key="1">
    <citation type="submission" date="2007-07" db="EMBL/GenBank/DDBJ databases">
        <title>PCAP assembly of the Caenorhabditis remanei genome.</title>
        <authorList>
            <consortium name="The Caenorhabditis remanei Sequencing Consortium"/>
            <person name="Wilson R.K."/>
        </authorList>
    </citation>
    <scope>NUCLEOTIDE SEQUENCE [LARGE SCALE GENOMIC DNA]</scope>
    <source>
        <strain evidence="1">PB4641</strain>
    </source>
</reference>
<evidence type="ECO:0000313" key="1">
    <source>
        <dbReference type="EMBL" id="EFP03698.1"/>
    </source>
</evidence>
<accession>E3MJR9</accession>
<gene>
    <name evidence="1" type="ORF">CRE_19264</name>
</gene>
<protein>
    <submittedName>
        <fullName evidence="1">Uncharacterized protein</fullName>
    </submittedName>
</protein>
<dbReference type="AlphaFoldDB" id="E3MJR9"/>
<dbReference type="HOGENOM" id="CLU_1588052_0_0_1"/>
<keyword evidence="2" id="KW-1185">Reference proteome</keyword>